<keyword evidence="1" id="KW-0812">Transmembrane</keyword>
<keyword evidence="3" id="KW-1185">Reference proteome</keyword>
<comment type="caution">
    <text evidence="2">The sequence shown here is derived from an EMBL/GenBank/DDBJ whole genome shotgun (WGS) entry which is preliminary data.</text>
</comment>
<feature type="transmembrane region" description="Helical" evidence="1">
    <location>
        <begin position="51"/>
        <end position="70"/>
    </location>
</feature>
<gene>
    <name evidence="2" type="ORF">ACFSAS_16015</name>
</gene>
<dbReference type="EMBL" id="JBHUDP010000008">
    <property type="protein sequence ID" value="MFD1687107.1"/>
    <property type="molecule type" value="Genomic_DNA"/>
</dbReference>
<accession>A0ABD6E1H4</accession>
<dbReference type="RefSeq" id="WP_256309259.1">
    <property type="nucleotide sequence ID" value="NZ_JANHAW010000005.1"/>
</dbReference>
<evidence type="ECO:0000313" key="3">
    <source>
        <dbReference type="Proteomes" id="UP001597092"/>
    </source>
</evidence>
<name>A0ABD6E1H4_9EURY</name>
<dbReference type="Proteomes" id="UP001597092">
    <property type="component" value="Unassembled WGS sequence"/>
</dbReference>
<keyword evidence="1" id="KW-1133">Transmembrane helix</keyword>
<reference evidence="2 3" key="1">
    <citation type="journal article" date="2019" name="Int. J. Syst. Evol. Microbiol.">
        <title>The Global Catalogue of Microorganisms (GCM) 10K type strain sequencing project: providing services to taxonomists for standard genome sequencing and annotation.</title>
        <authorList>
            <consortium name="The Broad Institute Genomics Platform"/>
            <consortium name="The Broad Institute Genome Sequencing Center for Infectious Disease"/>
            <person name="Wu L."/>
            <person name="Ma J."/>
        </authorList>
    </citation>
    <scope>NUCLEOTIDE SEQUENCE [LARGE SCALE GENOMIC DNA]</scope>
    <source>
        <strain evidence="2 3">CGMCC 1.10387</strain>
    </source>
</reference>
<keyword evidence="1" id="KW-0472">Membrane</keyword>
<sequence>MKLVVVGLGVFLIAFAVYTVSDPMSRARPWVSVRELERDSTGAKKKQEIRTVIYATATGLTGIMFVLFGLGF</sequence>
<dbReference type="AlphaFoldDB" id="A0ABD6E1H4"/>
<evidence type="ECO:0000256" key="1">
    <source>
        <dbReference type="SAM" id="Phobius"/>
    </source>
</evidence>
<proteinExistence type="predicted"/>
<protein>
    <recommendedName>
        <fullName evidence="4">Preprotein translocase subunit SecE</fullName>
    </recommendedName>
</protein>
<evidence type="ECO:0000313" key="2">
    <source>
        <dbReference type="EMBL" id="MFD1687107.1"/>
    </source>
</evidence>
<organism evidence="2 3">
    <name type="scientific">Halobellus litoreus</name>
    <dbReference type="NCBI Taxonomy" id="755310"/>
    <lineage>
        <taxon>Archaea</taxon>
        <taxon>Methanobacteriati</taxon>
        <taxon>Methanobacteriota</taxon>
        <taxon>Stenosarchaea group</taxon>
        <taxon>Halobacteria</taxon>
        <taxon>Halobacteriales</taxon>
        <taxon>Haloferacaceae</taxon>
        <taxon>Halobellus</taxon>
    </lineage>
</organism>
<evidence type="ECO:0008006" key="4">
    <source>
        <dbReference type="Google" id="ProtNLM"/>
    </source>
</evidence>